<dbReference type="InterPro" id="IPR011118">
    <property type="entry name" value="Tannase/feruloyl_esterase"/>
</dbReference>
<evidence type="ECO:0000256" key="4">
    <source>
        <dbReference type="ARBA" id="ARBA00022729"/>
    </source>
</evidence>
<evidence type="ECO:0000256" key="3">
    <source>
        <dbReference type="ARBA" id="ARBA00022723"/>
    </source>
</evidence>
<keyword evidence="5 8" id="KW-0378">Hydrolase</keyword>
<evidence type="ECO:0000256" key="5">
    <source>
        <dbReference type="ARBA" id="ARBA00022801"/>
    </source>
</evidence>
<organism evidence="8 9">
    <name type="scientific">Hamadaea flava</name>
    <dbReference type="NCBI Taxonomy" id="1742688"/>
    <lineage>
        <taxon>Bacteria</taxon>
        <taxon>Bacillati</taxon>
        <taxon>Actinomycetota</taxon>
        <taxon>Actinomycetes</taxon>
        <taxon>Micromonosporales</taxon>
        <taxon>Micromonosporaceae</taxon>
        <taxon>Hamadaea</taxon>
    </lineage>
</organism>
<comment type="caution">
    <text evidence="8">The sequence shown here is derived from an EMBL/GenBank/DDBJ whole genome shotgun (WGS) entry which is preliminary data.</text>
</comment>
<comment type="similarity">
    <text evidence="1">Belongs to the tannase family.</text>
</comment>
<dbReference type="InterPro" id="IPR029058">
    <property type="entry name" value="AB_hydrolase_fold"/>
</dbReference>
<evidence type="ECO:0000313" key="9">
    <source>
        <dbReference type="Proteomes" id="UP001595816"/>
    </source>
</evidence>
<dbReference type="PANTHER" id="PTHR33938">
    <property type="entry name" value="FERULOYL ESTERASE B-RELATED"/>
    <property type="match status" value="1"/>
</dbReference>
<evidence type="ECO:0000256" key="2">
    <source>
        <dbReference type="ARBA" id="ARBA00022487"/>
    </source>
</evidence>
<gene>
    <name evidence="8" type="ORF">ACFOZ4_20765</name>
</gene>
<keyword evidence="6" id="KW-0106">Calcium</keyword>
<keyword evidence="7" id="KW-1015">Disulfide bond</keyword>
<keyword evidence="4" id="KW-0732">Signal</keyword>
<evidence type="ECO:0000256" key="6">
    <source>
        <dbReference type="ARBA" id="ARBA00022837"/>
    </source>
</evidence>
<dbReference type="Proteomes" id="UP001595816">
    <property type="component" value="Unassembled WGS sequence"/>
</dbReference>
<dbReference type="EMBL" id="JBHSAY010000009">
    <property type="protein sequence ID" value="MFC4133052.1"/>
    <property type="molecule type" value="Genomic_DNA"/>
</dbReference>
<evidence type="ECO:0000256" key="7">
    <source>
        <dbReference type="ARBA" id="ARBA00023157"/>
    </source>
</evidence>
<dbReference type="PANTHER" id="PTHR33938:SF15">
    <property type="entry name" value="FERULOYL ESTERASE B-RELATED"/>
    <property type="match status" value="1"/>
</dbReference>
<name>A0ABV8LPU2_9ACTN</name>
<accession>A0ABV8LPU2</accession>
<protein>
    <submittedName>
        <fullName evidence="8">Tannase/feruloyl esterase family alpha/beta hydrolase</fullName>
    </submittedName>
</protein>
<evidence type="ECO:0000313" key="8">
    <source>
        <dbReference type="EMBL" id="MFC4133052.1"/>
    </source>
</evidence>
<reference evidence="9" key="1">
    <citation type="journal article" date="2019" name="Int. J. Syst. Evol. Microbiol.">
        <title>The Global Catalogue of Microorganisms (GCM) 10K type strain sequencing project: providing services to taxonomists for standard genome sequencing and annotation.</title>
        <authorList>
            <consortium name="The Broad Institute Genomics Platform"/>
            <consortium name="The Broad Institute Genome Sequencing Center for Infectious Disease"/>
            <person name="Wu L."/>
            <person name="Ma J."/>
        </authorList>
    </citation>
    <scope>NUCLEOTIDE SEQUENCE [LARGE SCALE GENOMIC DNA]</scope>
    <source>
        <strain evidence="9">CGMCC 4.7289</strain>
    </source>
</reference>
<dbReference type="SUPFAM" id="SSF53474">
    <property type="entry name" value="alpha/beta-Hydrolases"/>
    <property type="match status" value="1"/>
</dbReference>
<proteinExistence type="inferred from homology"/>
<dbReference type="Gene3D" id="3.40.50.1820">
    <property type="entry name" value="alpha/beta hydrolase"/>
    <property type="match status" value="1"/>
</dbReference>
<keyword evidence="9" id="KW-1185">Reference proteome</keyword>
<keyword evidence="2" id="KW-0719">Serine esterase</keyword>
<dbReference type="GO" id="GO:0016787">
    <property type="term" value="F:hydrolase activity"/>
    <property type="evidence" value="ECO:0007669"/>
    <property type="project" value="UniProtKB-KW"/>
</dbReference>
<sequence length="572" mass="60998">MRTPISVGLIAVLTAVTVVFGPGASAGRPATADGLADLPALSPVLACADVPGLDLTGVTDAPVTIRSATVVGGNCEVQGSIAPADTIVLRLPVNGWTQRYVQTGCGGLCGNARISYPQAATCPVIADGTVASATTDMGHQGQNDGSWAAGNPQAQIDFAYRGVHVTAQVAKAVITRFYGHAPRYSYFIGCSDGGREALMEAQRHPHDFDGIAAGAPANNMVVQNTFHHGWNVVTNKDAAGNFILLADKLPLIHQAVLDACDRLDGVADGVLDDPRQCRFDPATLICTAGQAASTCLSTAEAGVVRRLHDGAVDAQGRRLEVAIAHEWGSELEWTLFVPTAQGQTVASENFALSYLRYLRDPNQADPAYQLSDLDFTVESFWRVVQSSSYMAAMDPDLSAFQRGGGKLVLWHGWNDQHISPQTTLAYYDAMRQTMGQRTVDGFAKLFLFPGMAHCGGGAGPNTFDVLTPVMAWVESGRTPSAIVASTVADGTVTRTRPVYAYPAVARYDGTGSTDDAGNFVPVTPRHQPADDYTWVGQRLYSHGYQTWCTAYGTDLVCRPADTWLTRRQRVTA</sequence>
<evidence type="ECO:0000256" key="1">
    <source>
        <dbReference type="ARBA" id="ARBA00006249"/>
    </source>
</evidence>
<dbReference type="Pfam" id="PF07519">
    <property type="entry name" value="Tannase"/>
    <property type="match status" value="1"/>
</dbReference>
<keyword evidence="3" id="KW-0479">Metal-binding</keyword>
<dbReference type="RefSeq" id="WP_253751889.1">
    <property type="nucleotide sequence ID" value="NZ_JAMZDZ010000001.1"/>
</dbReference>